<dbReference type="InterPro" id="IPR001611">
    <property type="entry name" value="Leu-rich_rpt"/>
</dbReference>
<reference evidence="5 6" key="1">
    <citation type="submission" date="2021-07" db="EMBL/GenBank/DDBJ databases">
        <authorList>
            <consortium name="Genoscope - CEA"/>
            <person name="William W."/>
        </authorList>
    </citation>
    <scope>NUCLEOTIDE SEQUENCE [LARGE SCALE GENOMIC DNA]</scope>
</reference>
<keyword evidence="3" id="KW-0677">Repeat</keyword>
<evidence type="ECO:0008006" key="7">
    <source>
        <dbReference type="Google" id="ProtNLM"/>
    </source>
</evidence>
<proteinExistence type="inferred from homology"/>
<dbReference type="PANTHER" id="PTHR48062">
    <property type="entry name" value="RECEPTOR-LIKE PROTEIN 14"/>
    <property type="match status" value="1"/>
</dbReference>
<dbReference type="SUPFAM" id="SSF52058">
    <property type="entry name" value="L domain-like"/>
    <property type="match status" value="1"/>
</dbReference>
<evidence type="ECO:0000313" key="6">
    <source>
        <dbReference type="Proteomes" id="UP000694005"/>
    </source>
</evidence>
<evidence type="ECO:0000256" key="3">
    <source>
        <dbReference type="ARBA" id="ARBA00022737"/>
    </source>
</evidence>
<dbReference type="Proteomes" id="UP000694005">
    <property type="component" value="Chromosome A06"/>
</dbReference>
<dbReference type="PRINTS" id="PR00019">
    <property type="entry name" value="LEURICHRPT"/>
</dbReference>
<evidence type="ECO:0000256" key="1">
    <source>
        <dbReference type="ARBA" id="ARBA00009592"/>
    </source>
</evidence>
<evidence type="ECO:0000256" key="4">
    <source>
        <dbReference type="ARBA" id="ARBA00023170"/>
    </source>
</evidence>
<keyword evidence="4" id="KW-0675">Receptor</keyword>
<protein>
    <recommendedName>
        <fullName evidence="7">Leucine-rich repeat-containing N-terminal plant-type domain-containing protein</fullName>
    </recommendedName>
</protein>
<dbReference type="InterPro" id="IPR051502">
    <property type="entry name" value="RLP_Defense_Trigger"/>
</dbReference>
<comment type="similarity">
    <text evidence="1">Belongs to the RLP family.</text>
</comment>
<name>A0A8D9D284_BRACM</name>
<dbReference type="PANTHER" id="PTHR48062:SF14">
    <property type="entry name" value="LEUCINE-RICH REPEAT-CONTAINING N-TERMINAL PLANT-TYPE DOMAIN-CONTAINING PROTEIN"/>
    <property type="match status" value="1"/>
</dbReference>
<gene>
    <name evidence="5" type="ORF">BRAPAZ1V2_A06P15450.2</name>
</gene>
<dbReference type="Gramene" id="A06p15450.2_BraZ1">
    <property type="protein sequence ID" value="A06p15450.2_BraZ1.CDS.1"/>
    <property type="gene ID" value="A06g15450.2_BraZ1"/>
</dbReference>
<dbReference type="AlphaFoldDB" id="A0A8D9D284"/>
<feature type="non-terminal residue" evidence="5">
    <location>
        <position position="97"/>
    </location>
</feature>
<dbReference type="FunFam" id="3.80.10.10:FF:000383">
    <property type="entry name" value="Leucine-rich repeat receptor protein kinase EMS1"/>
    <property type="match status" value="1"/>
</dbReference>
<organism evidence="5 6">
    <name type="scientific">Brassica campestris</name>
    <name type="common">Field mustard</name>
    <dbReference type="NCBI Taxonomy" id="3711"/>
    <lineage>
        <taxon>Eukaryota</taxon>
        <taxon>Viridiplantae</taxon>
        <taxon>Streptophyta</taxon>
        <taxon>Embryophyta</taxon>
        <taxon>Tracheophyta</taxon>
        <taxon>Spermatophyta</taxon>
        <taxon>Magnoliopsida</taxon>
        <taxon>eudicotyledons</taxon>
        <taxon>Gunneridae</taxon>
        <taxon>Pentapetalae</taxon>
        <taxon>rosids</taxon>
        <taxon>malvids</taxon>
        <taxon>Brassicales</taxon>
        <taxon>Brassicaceae</taxon>
        <taxon>Brassiceae</taxon>
        <taxon>Brassica</taxon>
    </lineage>
</organism>
<evidence type="ECO:0000256" key="2">
    <source>
        <dbReference type="ARBA" id="ARBA00022614"/>
    </source>
</evidence>
<dbReference type="InterPro" id="IPR032675">
    <property type="entry name" value="LRR_dom_sf"/>
</dbReference>
<dbReference type="Gene3D" id="3.80.10.10">
    <property type="entry name" value="Ribonuclease Inhibitor"/>
    <property type="match status" value="1"/>
</dbReference>
<keyword evidence="2" id="KW-0433">Leucine-rich repeat</keyword>
<dbReference type="EMBL" id="LS974622">
    <property type="protein sequence ID" value="CAG7869305.1"/>
    <property type="molecule type" value="Genomic_DNA"/>
</dbReference>
<dbReference type="Pfam" id="PF13855">
    <property type="entry name" value="LRR_8"/>
    <property type="match status" value="1"/>
</dbReference>
<sequence>MSILDLSNNYLTGVIPSWIGNLYSLNTLLISNNYLEGQVPVSLIDISFLVLLDLSANRLSGDLPHRFSSDTRMLFLQDNNFSGTIPDTVLGNASILD</sequence>
<dbReference type="Pfam" id="PF00560">
    <property type="entry name" value="LRR_1"/>
    <property type="match status" value="1"/>
</dbReference>
<accession>A0A8D9D284</accession>
<evidence type="ECO:0000313" key="5">
    <source>
        <dbReference type="EMBL" id="CAG7869305.1"/>
    </source>
</evidence>